<feature type="domain" description="Multidrug resistance protein MdtA-like barrel-sandwich hybrid" evidence="1">
    <location>
        <begin position="59"/>
        <end position="242"/>
    </location>
</feature>
<dbReference type="PANTHER" id="PTHR30469">
    <property type="entry name" value="MULTIDRUG RESISTANCE PROTEIN MDTA"/>
    <property type="match status" value="1"/>
</dbReference>
<reference evidence="2 3" key="1">
    <citation type="submission" date="2021-12" db="EMBL/GenBank/DDBJ databases">
        <title>Discovery of the Pendulisporaceae a myxobacterial family with distinct sporulation behavior and unique specialized metabolism.</title>
        <authorList>
            <person name="Garcia R."/>
            <person name="Popoff A."/>
            <person name="Bader C.D."/>
            <person name="Loehr J."/>
            <person name="Walesch S."/>
            <person name="Walt C."/>
            <person name="Boldt J."/>
            <person name="Bunk B."/>
            <person name="Haeckl F.J.F.P.J."/>
            <person name="Gunesch A.P."/>
            <person name="Birkelbach J."/>
            <person name="Nuebel U."/>
            <person name="Pietschmann T."/>
            <person name="Bach T."/>
            <person name="Mueller R."/>
        </authorList>
    </citation>
    <scope>NUCLEOTIDE SEQUENCE [LARGE SCALE GENOMIC DNA]</scope>
    <source>
        <strain evidence="2 3">MSr11954</strain>
    </source>
</reference>
<dbReference type="Proteomes" id="UP001370348">
    <property type="component" value="Chromosome"/>
</dbReference>
<organism evidence="2 3">
    <name type="scientific">Pendulispora albinea</name>
    <dbReference type="NCBI Taxonomy" id="2741071"/>
    <lineage>
        <taxon>Bacteria</taxon>
        <taxon>Pseudomonadati</taxon>
        <taxon>Myxococcota</taxon>
        <taxon>Myxococcia</taxon>
        <taxon>Myxococcales</taxon>
        <taxon>Sorangiineae</taxon>
        <taxon>Pendulisporaceae</taxon>
        <taxon>Pendulispora</taxon>
    </lineage>
</organism>
<gene>
    <name evidence="2" type="ORF">LZC94_10665</name>
</gene>
<evidence type="ECO:0000313" key="3">
    <source>
        <dbReference type="Proteomes" id="UP001370348"/>
    </source>
</evidence>
<evidence type="ECO:0000313" key="2">
    <source>
        <dbReference type="EMBL" id="WXB17712.1"/>
    </source>
</evidence>
<dbReference type="Pfam" id="PF25917">
    <property type="entry name" value="BSH_RND"/>
    <property type="match status" value="1"/>
</dbReference>
<proteinExistence type="predicted"/>
<name>A0ABZ2M6A5_9BACT</name>
<keyword evidence="3" id="KW-1185">Reference proteome</keyword>
<dbReference type="Gene3D" id="2.40.50.100">
    <property type="match status" value="1"/>
</dbReference>
<accession>A0ABZ2M6A5</accession>
<dbReference type="EMBL" id="CP089984">
    <property type="protein sequence ID" value="WXB17712.1"/>
    <property type="molecule type" value="Genomic_DNA"/>
</dbReference>
<dbReference type="Gene3D" id="2.40.30.170">
    <property type="match status" value="1"/>
</dbReference>
<protein>
    <submittedName>
        <fullName evidence="2">Efflux RND transporter periplasmic adaptor subunit</fullName>
    </submittedName>
</protein>
<dbReference type="PRINTS" id="PR01490">
    <property type="entry name" value="RTXTOXIND"/>
</dbReference>
<sequence length="409" mass="43714">MTRQKRLFAAAIAQSIVLLALAGGAWAYSALRAPTARVTAGKVTESIAARGIVVAQGGVAKVRPRMDGRVLRVLVAEGDTVVAGQVLAEVDPATHEAELARLEAEAHALGALAAASAKGAPSEMQGFELGVDTAKREVSLLEERARKARSLEASGTFAHTASEDAVHASREAKARLSSAIAKARVGEAGRRADVIATTARAQAARAMAEDLRKKLGHADLVAPIAGTVIARRLDPGDTFTADRDERPAAFEIADTSNAELRVEIEESDSERIRVGAEVTALRFGSAEHFAGHVVRASAKLERRSREIEAGEVKGDGLVRAAWVRWDAENTPSFPLGQRFEVLIRLGERNVAARVPRRSIVIRDGRAQLTVLYGPFQSERTVELGLADDEFVEVRGVEEGTRIQIAHSDN</sequence>
<dbReference type="SUPFAM" id="SSF111369">
    <property type="entry name" value="HlyD-like secretion proteins"/>
    <property type="match status" value="1"/>
</dbReference>
<dbReference type="InterPro" id="IPR058625">
    <property type="entry name" value="MdtA-like_BSH"/>
</dbReference>
<evidence type="ECO:0000259" key="1">
    <source>
        <dbReference type="Pfam" id="PF25917"/>
    </source>
</evidence>
<dbReference type="RefSeq" id="WP_394827353.1">
    <property type="nucleotide sequence ID" value="NZ_CP089984.1"/>
</dbReference>